<dbReference type="InterPro" id="IPR004343">
    <property type="entry name" value="Plus-3_dom"/>
</dbReference>
<name>A0ABR2R5U1_9ROSI</name>
<dbReference type="Gene3D" id="3.90.70.200">
    <property type="entry name" value="Plus-3 domain"/>
    <property type="match status" value="1"/>
</dbReference>
<dbReference type="Pfam" id="PF02201">
    <property type="entry name" value="SWIB"/>
    <property type="match status" value="1"/>
</dbReference>
<dbReference type="PROSITE" id="PS51925">
    <property type="entry name" value="SWIB_MDM2"/>
    <property type="match status" value="1"/>
</dbReference>
<dbReference type="Pfam" id="PF03126">
    <property type="entry name" value="Plus-3"/>
    <property type="match status" value="1"/>
</dbReference>
<reference evidence="3 4" key="1">
    <citation type="journal article" date="2024" name="G3 (Bethesda)">
        <title>Genome assembly of Hibiscus sabdariffa L. provides insights into metabolisms of medicinal natural products.</title>
        <authorList>
            <person name="Kim T."/>
        </authorList>
    </citation>
    <scope>NUCLEOTIDE SEQUENCE [LARGE SCALE GENOMIC DNA]</scope>
    <source>
        <strain evidence="3">TK-2024</strain>
        <tissue evidence="3">Old leaves</tissue>
    </source>
</reference>
<dbReference type="InterPro" id="IPR036128">
    <property type="entry name" value="Plus3-like_sf"/>
</dbReference>
<dbReference type="Gene3D" id="1.10.245.10">
    <property type="entry name" value="SWIB/MDM2 domain"/>
    <property type="match status" value="1"/>
</dbReference>
<dbReference type="SMART" id="SM00719">
    <property type="entry name" value="Plus3"/>
    <property type="match status" value="1"/>
</dbReference>
<keyword evidence="4" id="KW-1185">Reference proteome</keyword>
<evidence type="ECO:0000313" key="4">
    <source>
        <dbReference type="Proteomes" id="UP001396334"/>
    </source>
</evidence>
<dbReference type="SUPFAM" id="SSF159042">
    <property type="entry name" value="Plus3-like"/>
    <property type="match status" value="1"/>
</dbReference>
<dbReference type="Proteomes" id="UP001396334">
    <property type="component" value="Unassembled WGS sequence"/>
</dbReference>
<evidence type="ECO:0000259" key="1">
    <source>
        <dbReference type="PROSITE" id="PS51360"/>
    </source>
</evidence>
<comment type="caution">
    <text evidence="3">The sequence shown here is derived from an EMBL/GenBank/DDBJ whole genome shotgun (WGS) entry which is preliminary data.</text>
</comment>
<sequence>MDGNFWLEEYSGKPHTPVSSKRKAKSKKLEFIGWGSKPLIEFLDSIGKDTAEKISQHDVTDIIGKYINENNLINPAKKKRVICDEKLYSLFGRKTIGRIKVYDLLETHYAENQDSWGDDFLFSSGEENPGEEKKGLRLEKKVEEQKGFSLEKKTYQKKRVIETPKNGFAAIIPENIKLVYLKKSLVLDLLKDFESFKDKVVDSFVRIKSDPKSFLQKNSHQLVLVKGMKVSGNNDVNTDIVLQVSNSVKDVKISMLSDADFSQEECEDLHQRIKRGLLKRPTVVSSCTFCIIHDITF</sequence>
<evidence type="ECO:0008006" key="5">
    <source>
        <dbReference type="Google" id="ProtNLM"/>
    </source>
</evidence>
<evidence type="ECO:0000259" key="2">
    <source>
        <dbReference type="PROSITE" id="PS51925"/>
    </source>
</evidence>
<dbReference type="CDD" id="cd10567">
    <property type="entry name" value="SWIB-MDM2_like"/>
    <property type="match status" value="1"/>
</dbReference>
<dbReference type="InterPro" id="IPR036885">
    <property type="entry name" value="SWIB_MDM2_dom_sf"/>
</dbReference>
<dbReference type="PANTHER" id="PTHR46851">
    <property type="entry name" value="OS01G0884500 PROTEIN"/>
    <property type="match status" value="1"/>
</dbReference>
<feature type="domain" description="DM2" evidence="2">
    <location>
        <begin position="28"/>
        <end position="111"/>
    </location>
</feature>
<accession>A0ABR2R5U1</accession>
<feature type="domain" description="Plus3" evidence="1">
    <location>
        <begin position="170"/>
        <end position="297"/>
    </location>
</feature>
<dbReference type="EMBL" id="JBBPBN010000026">
    <property type="protein sequence ID" value="KAK9008275.1"/>
    <property type="molecule type" value="Genomic_DNA"/>
</dbReference>
<proteinExistence type="predicted"/>
<gene>
    <name evidence="3" type="ORF">V6N11_075175</name>
</gene>
<protein>
    <recommendedName>
        <fullName evidence="5">DM2 domain-containing protein</fullName>
    </recommendedName>
</protein>
<dbReference type="InterPro" id="IPR003121">
    <property type="entry name" value="SWIB_MDM2_domain"/>
</dbReference>
<evidence type="ECO:0000313" key="3">
    <source>
        <dbReference type="EMBL" id="KAK9008275.1"/>
    </source>
</evidence>
<dbReference type="InterPro" id="IPR045894">
    <property type="entry name" value="At5g08430-like"/>
</dbReference>
<dbReference type="SUPFAM" id="SSF47592">
    <property type="entry name" value="SWIB/MDM2 domain"/>
    <property type="match status" value="1"/>
</dbReference>
<dbReference type="PANTHER" id="PTHR46851:SF11">
    <property type="entry name" value="GYF DOMAIN-CONTAINING PROTEIN"/>
    <property type="match status" value="1"/>
</dbReference>
<organism evidence="3 4">
    <name type="scientific">Hibiscus sabdariffa</name>
    <name type="common">roselle</name>
    <dbReference type="NCBI Taxonomy" id="183260"/>
    <lineage>
        <taxon>Eukaryota</taxon>
        <taxon>Viridiplantae</taxon>
        <taxon>Streptophyta</taxon>
        <taxon>Embryophyta</taxon>
        <taxon>Tracheophyta</taxon>
        <taxon>Spermatophyta</taxon>
        <taxon>Magnoliopsida</taxon>
        <taxon>eudicotyledons</taxon>
        <taxon>Gunneridae</taxon>
        <taxon>Pentapetalae</taxon>
        <taxon>rosids</taxon>
        <taxon>malvids</taxon>
        <taxon>Malvales</taxon>
        <taxon>Malvaceae</taxon>
        <taxon>Malvoideae</taxon>
        <taxon>Hibiscus</taxon>
    </lineage>
</organism>
<dbReference type="PROSITE" id="PS51360">
    <property type="entry name" value="PLUS3"/>
    <property type="match status" value="1"/>
</dbReference>